<feature type="non-terminal residue" evidence="1">
    <location>
        <position position="1"/>
    </location>
</feature>
<accession>A0ABD0P8B9</accession>
<keyword evidence="2" id="KW-1185">Reference proteome</keyword>
<proteinExistence type="predicted"/>
<organism evidence="1 2">
    <name type="scientific">Cirrhinus mrigala</name>
    <name type="common">Mrigala</name>
    <dbReference type="NCBI Taxonomy" id="683832"/>
    <lineage>
        <taxon>Eukaryota</taxon>
        <taxon>Metazoa</taxon>
        <taxon>Chordata</taxon>
        <taxon>Craniata</taxon>
        <taxon>Vertebrata</taxon>
        <taxon>Euteleostomi</taxon>
        <taxon>Actinopterygii</taxon>
        <taxon>Neopterygii</taxon>
        <taxon>Teleostei</taxon>
        <taxon>Ostariophysi</taxon>
        <taxon>Cypriniformes</taxon>
        <taxon>Cyprinidae</taxon>
        <taxon>Labeoninae</taxon>
        <taxon>Labeonini</taxon>
        <taxon>Cirrhinus</taxon>
    </lineage>
</organism>
<protein>
    <recommendedName>
        <fullName evidence="3">C2 domain-containing protein</fullName>
    </recommendedName>
</protein>
<evidence type="ECO:0000313" key="2">
    <source>
        <dbReference type="Proteomes" id="UP001529510"/>
    </source>
</evidence>
<dbReference type="EMBL" id="JAMKFB020000017">
    <property type="protein sequence ID" value="KAL0169506.1"/>
    <property type="molecule type" value="Genomic_DNA"/>
</dbReference>
<evidence type="ECO:0000313" key="1">
    <source>
        <dbReference type="EMBL" id="KAL0169506.1"/>
    </source>
</evidence>
<reference evidence="1 2" key="1">
    <citation type="submission" date="2024-05" db="EMBL/GenBank/DDBJ databases">
        <title>Genome sequencing and assembly of Indian major carp, Cirrhinus mrigala (Hamilton, 1822).</title>
        <authorList>
            <person name="Mohindra V."/>
            <person name="Chowdhury L.M."/>
            <person name="Lal K."/>
            <person name="Jena J.K."/>
        </authorList>
    </citation>
    <scope>NUCLEOTIDE SEQUENCE [LARGE SCALE GENOMIC DNA]</scope>
    <source>
        <strain evidence="1">CM1030</strain>
        <tissue evidence="1">Blood</tissue>
    </source>
</reference>
<dbReference type="SUPFAM" id="SSF49562">
    <property type="entry name" value="C2 domain (Calcium/lipid-binding domain, CaLB)"/>
    <property type="match status" value="1"/>
</dbReference>
<sequence length="55" mass="6320">VISGQFLSDKKIGTYVEVDMYGLPTDTIRKEFRTRMVMNNGLNPVYSGEAFVFRK</sequence>
<name>A0ABD0P8B9_CIRMR</name>
<dbReference type="AlphaFoldDB" id="A0ABD0P8B9"/>
<dbReference type="Gene3D" id="2.60.40.150">
    <property type="entry name" value="C2 domain"/>
    <property type="match status" value="1"/>
</dbReference>
<comment type="caution">
    <text evidence="1">The sequence shown here is derived from an EMBL/GenBank/DDBJ whole genome shotgun (WGS) entry which is preliminary data.</text>
</comment>
<dbReference type="Proteomes" id="UP001529510">
    <property type="component" value="Unassembled WGS sequence"/>
</dbReference>
<feature type="non-terminal residue" evidence="1">
    <location>
        <position position="55"/>
    </location>
</feature>
<dbReference type="InterPro" id="IPR035892">
    <property type="entry name" value="C2_domain_sf"/>
</dbReference>
<gene>
    <name evidence="1" type="ORF">M9458_034102</name>
</gene>
<evidence type="ECO:0008006" key="3">
    <source>
        <dbReference type="Google" id="ProtNLM"/>
    </source>
</evidence>